<gene>
    <name evidence="7" type="primary">PRXIIF</name>
    <name evidence="7" type="ORF">SO694_00066138</name>
</gene>
<keyword evidence="8" id="KW-1185">Reference proteome</keyword>
<evidence type="ECO:0000259" key="6">
    <source>
        <dbReference type="Pfam" id="PF08534"/>
    </source>
</evidence>
<dbReference type="Pfam" id="PF08534">
    <property type="entry name" value="Redoxin"/>
    <property type="match status" value="1"/>
</dbReference>
<evidence type="ECO:0000313" key="8">
    <source>
        <dbReference type="Proteomes" id="UP001363151"/>
    </source>
</evidence>
<name>A0ABR1FQI2_AURAN</name>
<dbReference type="InterPro" id="IPR013740">
    <property type="entry name" value="Redoxin"/>
</dbReference>
<evidence type="ECO:0000256" key="4">
    <source>
        <dbReference type="ARBA" id="ARBA00023002"/>
    </source>
</evidence>
<evidence type="ECO:0000256" key="2">
    <source>
        <dbReference type="ARBA" id="ARBA00022559"/>
    </source>
</evidence>
<reference evidence="7 8" key="1">
    <citation type="submission" date="2024-03" db="EMBL/GenBank/DDBJ databases">
        <title>Aureococcus anophagefferens CCMP1851 and Kratosvirus quantuckense: Draft genome of a second virus-susceptible host strain in the model system.</title>
        <authorList>
            <person name="Chase E."/>
            <person name="Truchon A.R."/>
            <person name="Schepens W."/>
            <person name="Wilhelm S.W."/>
        </authorList>
    </citation>
    <scope>NUCLEOTIDE SEQUENCE [LARGE SCALE GENOMIC DNA]</scope>
    <source>
        <strain evidence="7 8">CCMP1851</strain>
    </source>
</reference>
<evidence type="ECO:0000256" key="5">
    <source>
        <dbReference type="SAM" id="MobiDB-lite"/>
    </source>
</evidence>
<dbReference type="InterPro" id="IPR036249">
    <property type="entry name" value="Thioredoxin-like_sf"/>
</dbReference>
<comment type="caution">
    <text evidence="7">The sequence shown here is derived from an EMBL/GenBank/DDBJ whole genome shotgun (WGS) entry which is preliminary data.</text>
</comment>
<dbReference type="EMBL" id="JBBJCI010000291">
    <property type="protein sequence ID" value="KAK7235644.1"/>
    <property type="molecule type" value="Genomic_DNA"/>
</dbReference>
<evidence type="ECO:0000256" key="3">
    <source>
        <dbReference type="ARBA" id="ARBA00022862"/>
    </source>
</evidence>
<sequence>MAAHLAMQAARRAAPAARRFIATGDAAAASGLSLQRARPWLNGDGPAGSDSSNQASDHAVPLADIFAGKRVAVFGVPAPFTGTCTEQHVPGYAALAGDFRAKASPSSASASPAPTPCAAGSRPWASTRPP</sequence>
<accession>A0ABR1FQI2</accession>
<feature type="compositionally biased region" description="Low complexity" evidence="5">
    <location>
        <begin position="103"/>
        <end position="121"/>
    </location>
</feature>
<keyword evidence="4" id="KW-0560">Oxidoreductase</keyword>
<dbReference type="Proteomes" id="UP001363151">
    <property type="component" value="Unassembled WGS sequence"/>
</dbReference>
<dbReference type="InterPro" id="IPR037944">
    <property type="entry name" value="PRX5-like"/>
</dbReference>
<organism evidence="7 8">
    <name type="scientific">Aureococcus anophagefferens</name>
    <name type="common">Harmful bloom alga</name>
    <dbReference type="NCBI Taxonomy" id="44056"/>
    <lineage>
        <taxon>Eukaryota</taxon>
        <taxon>Sar</taxon>
        <taxon>Stramenopiles</taxon>
        <taxon>Ochrophyta</taxon>
        <taxon>Pelagophyceae</taxon>
        <taxon>Pelagomonadales</taxon>
        <taxon>Pelagomonadaceae</taxon>
        <taxon>Aureococcus</taxon>
    </lineage>
</organism>
<keyword evidence="2" id="KW-0575">Peroxidase</keyword>
<dbReference type="PANTHER" id="PTHR10430">
    <property type="entry name" value="PEROXIREDOXIN"/>
    <property type="match status" value="1"/>
</dbReference>
<protein>
    <submittedName>
        <fullName evidence="7">Peroxiredoxin</fullName>
    </submittedName>
</protein>
<comment type="similarity">
    <text evidence="1">Belongs to the peroxiredoxin family. Prx5 subfamily.</text>
</comment>
<keyword evidence="3" id="KW-0049">Antioxidant</keyword>
<feature type="region of interest" description="Disordered" evidence="5">
    <location>
        <begin position="103"/>
        <end position="130"/>
    </location>
</feature>
<dbReference type="SUPFAM" id="SSF52833">
    <property type="entry name" value="Thioredoxin-like"/>
    <property type="match status" value="1"/>
</dbReference>
<evidence type="ECO:0000256" key="1">
    <source>
        <dbReference type="ARBA" id="ARBA00010505"/>
    </source>
</evidence>
<evidence type="ECO:0000313" key="7">
    <source>
        <dbReference type="EMBL" id="KAK7235644.1"/>
    </source>
</evidence>
<dbReference type="Gene3D" id="3.40.30.10">
    <property type="entry name" value="Glutaredoxin"/>
    <property type="match status" value="1"/>
</dbReference>
<proteinExistence type="inferred from homology"/>
<dbReference type="PANTHER" id="PTHR10430:SF16">
    <property type="entry name" value="PEROXIREDOXIN-5, MITOCHONDRIAL"/>
    <property type="match status" value="1"/>
</dbReference>
<feature type="domain" description="Redoxin" evidence="6">
    <location>
        <begin position="54"/>
        <end position="94"/>
    </location>
</feature>